<evidence type="ECO:0000313" key="1">
    <source>
        <dbReference type="EMBL" id="MFC4508174.1"/>
    </source>
</evidence>
<keyword evidence="2" id="KW-1185">Reference proteome</keyword>
<dbReference type="RefSeq" id="WP_381187232.1">
    <property type="nucleotide sequence ID" value="NZ_JBHSFK010000070.1"/>
</dbReference>
<dbReference type="InterPro" id="IPR049801">
    <property type="entry name" value="T7SS_assoc-like"/>
</dbReference>
<proteinExistence type="predicted"/>
<evidence type="ECO:0000313" key="2">
    <source>
        <dbReference type="Proteomes" id="UP001595839"/>
    </source>
</evidence>
<name>A0ABV9B7Q0_9ACTN</name>
<protein>
    <submittedName>
        <fullName evidence="1">Type VII secretion system-associated protein</fullName>
    </submittedName>
</protein>
<dbReference type="Proteomes" id="UP001595839">
    <property type="component" value="Unassembled WGS sequence"/>
</dbReference>
<sequence length="159" mass="17011">MADSGKTPVKLDKTAVKQFLTEEVRPFKESVKKVLKEPNEDGVLPLPWHAAEAKHDSTSSISGAKMPFAIGGMAGDASVLLSSSHLLSSVTGMITQVEDILKLQIRLFADIEDGLEDTVHSLLKTQDGNLGSINGEKMVDVFIDVDDDLSTMTGGGDEL</sequence>
<dbReference type="EMBL" id="JBHSFK010000070">
    <property type="protein sequence ID" value="MFC4508174.1"/>
    <property type="molecule type" value="Genomic_DNA"/>
</dbReference>
<reference evidence="2" key="1">
    <citation type="journal article" date="2019" name="Int. J. Syst. Evol. Microbiol.">
        <title>The Global Catalogue of Microorganisms (GCM) 10K type strain sequencing project: providing services to taxonomists for standard genome sequencing and annotation.</title>
        <authorList>
            <consortium name="The Broad Institute Genomics Platform"/>
            <consortium name="The Broad Institute Genome Sequencing Center for Infectious Disease"/>
            <person name="Wu L."/>
            <person name="Ma J."/>
        </authorList>
    </citation>
    <scope>NUCLEOTIDE SEQUENCE [LARGE SCALE GENOMIC DNA]</scope>
    <source>
        <strain evidence="2">CGMCC 4.7177</strain>
    </source>
</reference>
<organism evidence="1 2">
    <name type="scientific">Streptomyces vulcanius</name>
    <dbReference type="NCBI Taxonomy" id="1441876"/>
    <lineage>
        <taxon>Bacteria</taxon>
        <taxon>Bacillati</taxon>
        <taxon>Actinomycetota</taxon>
        <taxon>Actinomycetes</taxon>
        <taxon>Kitasatosporales</taxon>
        <taxon>Streptomycetaceae</taxon>
        <taxon>Streptomyces</taxon>
    </lineage>
</organism>
<gene>
    <name evidence="1" type="ORF">ACFPIH_53815</name>
</gene>
<comment type="caution">
    <text evidence="1">The sequence shown here is derived from an EMBL/GenBank/DDBJ whole genome shotgun (WGS) entry which is preliminary data.</text>
</comment>
<accession>A0ABV9B7Q0</accession>
<dbReference type="NCBIfam" id="NF033533">
    <property type="entry name" value="lone7_assoc_B"/>
    <property type="match status" value="1"/>
</dbReference>